<evidence type="ECO:0000313" key="3">
    <source>
        <dbReference type="Proteomes" id="UP000245431"/>
    </source>
</evidence>
<name>A0A1D3JTP1_PSEVE</name>
<dbReference type="RefSeq" id="WP_017848704.1">
    <property type="nucleotide sequence ID" value="NZ_AOUH01000034.1"/>
</dbReference>
<evidence type="ECO:0000313" key="2">
    <source>
        <dbReference type="EMBL" id="SBW79453.1"/>
    </source>
</evidence>
<feature type="compositionally biased region" description="Basic and acidic residues" evidence="1">
    <location>
        <begin position="26"/>
        <end position="36"/>
    </location>
</feature>
<protein>
    <submittedName>
        <fullName evidence="2">Uncharacterized protein</fullName>
    </submittedName>
</protein>
<evidence type="ECO:0000256" key="1">
    <source>
        <dbReference type="SAM" id="MobiDB-lite"/>
    </source>
</evidence>
<gene>
    <name evidence="2" type="ORF">PVE_R1G1566</name>
</gene>
<sequence>MSDTTRDQFKQVSSELECASGAFSKQAEETMSEARKAGGLSEQTKATVPEESVAWISELQLARKCKDASRFSHFAPGWILEKPCEGLHFSQRSTLSF</sequence>
<proteinExistence type="predicted"/>
<dbReference type="EMBL" id="LT599583">
    <property type="protein sequence ID" value="SBW79453.1"/>
    <property type="molecule type" value="Genomic_DNA"/>
</dbReference>
<feature type="region of interest" description="Disordered" evidence="1">
    <location>
        <begin position="24"/>
        <end position="46"/>
    </location>
</feature>
<dbReference type="AlphaFoldDB" id="A0A1D3JTP1"/>
<dbReference type="Proteomes" id="UP000245431">
    <property type="component" value="Chromosome PVE_r1"/>
</dbReference>
<reference evidence="3" key="1">
    <citation type="submission" date="2016-07" db="EMBL/GenBank/DDBJ databases">
        <authorList>
            <person name="Florea S."/>
            <person name="Webb J.S."/>
            <person name="Jaromczyk J."/>
            <person name="Schardl C.L."/>
        </authorList>
    </citation>
    <scope>NUCLEOTIDE SEQUENCE [LARGE SCALE GENOMIC DNA]</scope>
    <source>
        <strain evidence="3">1YdBTEX2</strain>
    </source>
</reference>
<organism evidence="2 3">
    <name type="scientific">Pseudomonas veronii 1YdBTEX2</name>
    <dbReference type="NCBI Taxonomy" id="1295141"/>
    <lineage>
        <taxon>Bacteria</taxon>
        <taxon>Pseudomonadati</taxon>
        <taxon>Pseudomonadota</taxon>
        <taxon>Gammaproteobacteria</taxon>
        <taxon>Pseudomonadales</taxon>
        <taxon>Pseudomonadaceae</taxon>
        <taxon>Pseudomonas</taxon>
    </lineage>
</organism>
<accession>A0A1D3JTP1</accession>